<dbReference type="STRING" id="7159.Q17F39"/>
<evidence type="ECO:0000256" key="1">
    <source>
        <dbReference type="SAM" id="Coils"/>
    </source>
</evidence>
<sequence length="471" mass="55691">MSTIQRFTERQDELEKQLKVNSEASIKHADEVERLEKLYQQEKLNVERLEKELEDVRQGSFSLQPDGRPSLGDGKVAQALRKENEDLLKQLNEMQKVHVFKTKQLQDRIDELKHMEVECNNLREEISTMRHESSFQEKETQIVELKEKITRYEVVYEDTNNRHRSLQRQNDELRMKHQNLVMEMDDLRRIADKDRKSRRQSTHDDRRGGLFDTRDKEIMTDPSSADCACREMDAQIKEMRKQLLVKECQLNTHKMMPNPLKNDVVELRQLVRERESQINKLQHELCTLSSSLDQELKRTDKRCNVCAKQQRLKSLRSDKAVGTERNDLQEGASVNSMVQQEQARRLEECQDELAKLKEKYQSMKRVCQMRNKQIVSLNENIVEKENESCNANKSVQQEVSILKRQLKETEDKCLQIQKLYQSKCESAKSLEKTIQNGDHEILRTKYEKYKTMAIALMEQNEELKRKLPPSN</sequence>
<feature type="coiled-coil region" evidence="1">
    <location>
        <begin position="339"/>
        <end position="419"/>
    </location>
</feature>
<feature type="region of interest" description="Disordered" evidence="2">
    <location>
        <begin position="191"/>
        <end position="210"/>
    </location>
</feature>
<keyword evidence="1" id="KW-0175">Coiled coil</keyword>
<reference evidence="3" key="2">
    <citation type="journal article" date="2007" name="Science">
        <title>Genome sequence of Aedes aegypti, a major arbovirus vector.</title>
        <authorList>
            <person name="Nene V."/>
            <person name="Wortman J.R."/>
            <person name="Lawson D."/>
            <person name="Haas B."/>
            <person name="Kodira C."/>
            <person name="Tu Z.J."/>
            <person name="Loftus B."/>
            <person name="Xi Z."/>
            <person name="Megy K."/>
            <person name="Grabherr M."/>
            <person name="Ren Q."/>
            <person name="Zdobnov E.M."/>
            <person name="Lobo N.F."/>
            <person name="Campbell K.S."/>
            <person name="Brown S.E."/>
            <person name="Bonaldo M.F."/>
            <person name="Zhu J."/>
            <person name="Sinkins S.P."/>
            <person name="Hogenkamp D.G."/>
            <person name="Amedeo P."/>
            <person name="Arensburger P."/>
            <person name="Atkinson P.W."/>
            <person name="Bidwell S."/>
            <person name="Biedler J."/>
            <person name="Birney E."/>
            <person name="Bruggner R.V."/>
            <person name="Costas J."/>
            <person name="Coy M.R."/>
            <person name="Crabtree J."/>
            <person name="Crawford M."/>
            <person name="Debruyn B."/>
            <person name="Decaprio D."/>
            <person name="Eiglmeier K."/>
            <person name="Eisenstadt E."/>
            <person name="El-Dorry H."/>
            <person name="Gelbart W.M."/>
            <person name="Gomes S.L."/>
            <person name="Hammond M."/>
            <person name="Hannick L.I."/>
            <person name="Hogan J.R."/>
            <person name="Holmes M.H."/>
            <person name="Jaffe D."/>
            <person name="Johnston J.S."/>
            <person name="Kennedy R.C."/>
            <person name="Koo H."/>
            <person name="Kravitz S."/>
            <person name="Kriventseva E.V."/>
            <person name="Kulp D."/>
            <person name="Labutti K."/>
            <person name="Lee E."/>
            <person name="Li S."/>
            <person name="Lovin D.D."/>
            <person name="Mao C."/>
            <person name="Mauceli E."/>
            <person name="Menck C.F."/>
            <person name="Miller J.R."/>
            <person name="Montgomery P."/>
            <person name="Mori A."/>
            <person name="Nascimento A.L."/>
            <person name="Naveira H.F."/>
            <person name="Nusbaum C."/>
            <person name="O'leary S."/>
            <person name="Orvis J."/>
            <person name="Pertea M."/>
            <person name="Quesneville H."/>
            <person name="Reidenbach K.R."/>
            <person name="Rogers Y.H."/>
            <person name="Roth C.W."/>
            <person name="Schneider J.R."/>
            <person name="Schatz M."/>
            <person name="Shumway M."/>
            <person name="Stanke M."/>
            <person name="Stinson E.O."/>
            <person name="Tubio J.M."/>
            <person name="Vanzee J.P."/>
            <person name="Verjovski-Almeida S."/>
            <person name="Werner D."/>
            <person name="White O."/>
            <person name="Wyder S."/>
            <person name="Zeng Q."/>
            <person name="Zhao Q."/>
            <person name="Zhao Y."/>
            <person name="Hill C.A."/>
            <person name="Raikhel A.S."/>
            <person name="Soares M.B."/>
            <person name="Knudson D.L."/>
            <person name="Lee N.H."/>
            <person name="Galagan J."/>
            <person name="Salzberg S.L."/>
            <person name="Paulsen I.T."/>
            <person name="Dimopoulos G."/>
            <person name="Collins F.H."/>
            <person name="Birren B."/>
            <person name="Fraser-Liggett C.M."/>
            <person name="Severson D.W."/>
        </authorList>
    </citation>
    <scope>NUCLEOTIDE SEQUENCE [LARGE SCALE GENOMIC DNA]</scope>
    <source>
        <strain evidence="3">Liverpool</strain>
    </source>
</reference>
<evidence type="ECO:0000256" key="2">
    <source>
        <dbReference type="SAM" id="MobiDB-lite"/>
    </source>
</evidence>
<reference evidence="3" key="3">
    <citation type="submission" date="2012-09" db="EMBL/GenBank/DDBJ databases">
        <authorList>
            <consortium name="VectorBase"/>
        </authorList>
    </citation>
    <scope>NUCLEOTIDE SEQUENCE</scope>
    <source>
        <strain evidence="3">Liverpool</strain>
    </source>
</reference>
<dbReference type="EMBL" id="CH477277">
    <property type="protein sequence ID" value="EAT45092.1"/>
    <property type="molecule type" value="Genomic_DNA"/>
</dbReference>
<dbReference type="PaxDb" id="7159-AAEL003594-PA"/>
<gene>
    <name evidence="3" type="ORF">AaeL_AAEL003594</name>
</gene>
<reference evidence="3" key="1">
    <citation type="submission" date="2005-10" db="EMBL/GenBank/DDBJ databases">
        <authorList>
            <person name="Loftus B.J."/>
            <person name="Nene V.M."/>
            <person name="Hannick L.I."/>
            <person name="Bidwell S."/>
            <person name="Haas B."/>
            <person name="Amedeo P."/>
            <person name="Orvis J."/>
            <person name="Wortman J.R."/>
            <person name="White O.R."/>
            <person name="Salzberg S."/>
            <person name="Shumway M."/>
            <person name="Koo H."/>
            <person name="Zhao Y."/>
            <person name="Holmes M."/>
            <person name="Miller J."/>
            <person name="Schatz M."/>
            <person name="Pop M."/>
            <person name="Pai G."/>
            <person name="Utterback T."/>
            <person name="Rogers Y.-H."/>
            <person name="Kravitz S."/>
            <person name="Fraser C.M."/>
        </authorList>
    </citation>
    <scope>NUCLEOTIDE SEQUENCE</scope>
    <source>
        <strain evidence="3">Liverpool</strain>
    </source>
</reference>
<dbReference type="Proteomes" id="UP000682892">
    <property type="component" value="Unassembled WGS sequence"/>
</dbReference>
<name>Q17F39_AEDAE</name>
<dbReference type="OMA" id="CGRERRI"/>
<dbReference type="HOGENOM" id="CLU_731988_0_0_1"/>
<proteinExistence type="predicted"/>
<organism evidence="3 4">
    <name type="scientific">Aedes aegypti</name>
    <name type="common">Yellowfever mosquito</name>
    <name type="synonym">Culex aegypti</name>
    <dbReference type="NCBI Taxonomy" id="7159"/>
    <lineage>
        <taxon>Eukaryota</taxon>
        <taxon>Metazoa</taxon>
        <taxon>Ecdysozoa</taxon>
        <taxon>Arthropoda</taxon>
        <taxon>Hexapoda</taxon>
        <taxon>Insecta</taxon>
        <taxon>Pterygota</taxon>
        <taxon>Neoptera</taxon>
        <taxon>Endopterygota</taxon>
        <taxon>Diptera</taxon>
        <taxon>Nematocera</taxon>
        <taxon>Culicoidea</taxon>
        <taxon>Culicidae</taxon>
        <taxon>Culicinae</taxon>
        <taxon>Aedini</taxon>
        <taxon>Aedes</taxon>
        <taxon>Stegomyia</taxon>
    </lineage>
</organism>
<protein>
    <submittedName>
        <fullName evidence="3">AAEL003594-PA</fullName>
    </submittedName>
</protein>
<dbReference type="AlphaFoldDB" id="Q17F39"/>
<evidence type="ECO:0000313" key="3">
    <source>
        <dbReference type="EMBL" id="EAT45092.1"/>
    </source>
</evidence>
<dbReference type="eggNOG" id="KOG0242">
    <property type="taxonomic scope" value="Eukaryota"/>
</dbReference>
<feature type="coiled-coil region" evidence="1">
    <location>
        <begin position="4"/>
        <end position="190"/>
    </location>
</feature>
<evidence type="ECO:0000313" key="4">
    <source>
        <dbReference type="Proteomes" id="UP000682892"/>
    </source>
</evidence>
<dbReference type="VEuPathDB" id="VectorBase:AAEL003594"/>
<accession>Q17F39</accession>